<name>M0MTS7_9EURY</name>
<sequence>MSHVAEQPELYVCRGCQSVFVGDVSEGPTPEDHVYSAPGECSGCGNTEFIEIEEYPHFG</sequence>
<dbReference type="Proteomes" id="UP000011625">
    <property type="component" value="Unassembled WGS sequence"/>
</dbReference>
<accession>M0MTS7</accession>
<evidence type="ECO:0000313" key="2">
    <source>
        <dbReference type="Proteomes" id="UP000011625"/>
    </source>
</evidence>
<dbReference type="RefSeq" id="WP_005045900.1">
    <property type="nucleotide sequence ID" value="NZ_AOME01000080.1"/>
</dbReference>
<reference evidence="1 2" key="1">
    <citation type="journal article" date="2014" name="PLoS Genet.">
        <title>Phylogenetically driven sequencing of extremely halophilic archaea reveals strategies for static and dynamic osmo-response.</title>
        <authorList>
            <person name="Becker E.A."/>
            <person name="Seitzer P.M."/>
            <person name="Tritt A."/>
            <person name="Larsen D."/>
            <person name="Krusor M."/>
            <person name="Yao A.I."/>
            <person name="Wu D."/>
            <person name="Madern D."/>
            <person name="Eisen J.A."/>
            <person name="Darling A.E."/>
            <person name="Facciotti M.T."/>
        </authorList>
    </citation>
    <scope>NUCLEOTIDE SEQUENCE [LARGE SCALE GENOMIC DNA]</scope>
    <source>
        <strain evidence="1 2">DSM 8989</strain>
    </source>
</reference>
<keyword evidence="2" id="KW-1185">Reference proteome</keyword>
<organism evidence="1 2">
    <name type="scientific">Halococcus salifodinae DSM 8989</name>
    <dbReference type="NCBI Taxonomy" id="1227456"/>
    <lineage>
        <taxon>Archaea</taxon>
        <taxon>Methanobacteriati</taxon>
        <taxon>Methanobacteriota</taxon>
        <taxon>Stenosarchaea group</taxon>
        <taxon>Halobacteria</taxon>
        <taxon>Halobacteriales</taxon>
        <taxon>Halococcaceae</taxon>
        <taxon>Halococcus</taxon>
    </lineage>
</organism>
<dbReference type="STRING" id="1227456.C450_18419"/>
<dbReference type="AlphaFoldDB" id="M0MTS7"/>
<evidence type="ECO:0000313" key="1">
    <source>
        <dbReference type="EMBL" id="EMA48996.1"/>
    </source>
</evidence>
<proteinExistence type="predicted"/>
<dbReference type="OrthoDB" id="172011at2157"/>
<comment type="caution">
    <text evidence="1">The sequence shown here is derived from an EMBL/GenBank/DDBJ whole genome shotgun (WGS) entry which is preliminary data.</text>
</comment>
<gene>
    <name evidence="1" type="ORF">C450_18419</name>
</gene>
<dbReference type="EMBL" id="AOME01000080">
    <property type="protein sequence ID" value="EMA48996.1"/>
    <property type="molecule type" value="Genomic_DNA"/>
</dbReference>
<evidence type="ECO:0008006" key="3">
    <source>
        <dbReference type="Google" id="ProtNLM"/>
    </source>
</evidence>
<protein>
    <recommendedName>
        <fullName evidence="3">Small CPxCG-related zinc finger protein</fullName>
    </recommendedName>
</protein>